<dbReference type="PANTHER" id="PTHR37426:SF1">
    <property type="entry name" value="RIBOSOMAL RNA LARGE SUBUNIT METHYLTRANSFERASE J"/>
    <property type="match status" value="1"/>
</dbReference>
<keyword evidence="1" id="KW-0808">Transferase</keyword>
<evidence type="ECO:0000313" key="3">
    <source>
        <dbReference type="Proteomes" id="UP001201273"/>
    </source>
</evidence>
<name>A0ABS8WEC9_9GAMM</name>
<gene>
    <name evidence="1 2" type="primary">rlmJ</name>
    <name evidence="2" type="ORF">K6Y31_17935</name>
</gene>
<keyword evidence="3" id="KW-1185">Reference proteome</keyword>
<dbReference type="EMBL" id="JAIMJA010000022">
    <property type="protein sequence ID" value="MCE2596672.1"/>
    <property type="molecule type" value="Genomic_DNA"/>
</dbReference>
<dbReference type="RefSeq" id="WP_233054299.1">
    <property type="nucleotide sequence ID" value="NZ_JAIMJA010000022.1"/>
</dbReference>
<protein>
    <recommendedName>
        <fullName evidence="1">Ribosomal RNA large subunit methyltransferase J</fullName>
        <ecNumber evidence="1">2.1.1.266</ecNumber>
    </recommendedName>
    <alternativeName>
        <fullName evidence="1">23S rRNA (adenine(2030)-N6)-methyltransferase</fullName>
    </alternativeName>
    <alternativeName>
        <fullName evidence="1">23S rRNA m6A2030 methyltransferase</fullName>
    </alternativeName>
</protein>
<dbReference type="InterPro" id="IPR029063">
    <property type="entry name" value="SAM-dependent_MTases_sf"/>
</dbReference>
<feature type="binding site" evidence="1">
    <location>
        <position position="42"/>
    </location>
    <ligand>
        <name>S-adenosyl-L-methionine</name>
        <dbReference type="ChEBI" id="CHEBI:59789"/>
    </ligand>
</feature>
<dbReference type="SUPFAM" id="SSF53335">
    <property type="entry name" value="S-adenosyl-L-methionine-dependent methyltransferases"/>
    <property type="match status" value="1"/>
</dbReference>
<organism evidence="2 3">
    <name type="scientific">Motilimonas cestriensis</name>
    <dbReference type="NCBI Taxonomy" id="2742685"/>
    <lineage>
        <taxon>Bacteria</taxon>
        <taxon>Pseudomonadati</taxon>
        <taxon>Pseudomonadota</taxon>
        <taxon>Gammaproteobacteria</taxon>
        <taxon>Alteromonadales</taxon>
        <taxon>Alteromonadales genera incertae sedis</taxon>
        <taxon>Motilimonas</taxon>
    </lineage>
</organism>
<evidence type="ECO:0000256" key="1">
    <source>
        <dbReference type="HAMAP-Rule" id="MF_00934"/>
    </source>
</evidence>
<dbReference type="Gene3D" id="3.40.50.150">
    <property type="entry name" value="Vaccinia Virus protein VP39"/>
    <property type="match status" value="1"/>
</dbReference>
<dbReference type="InterPro" id="IPR007473">
    <property type="entry name" value="RlmJ"/>
</dbReference>
<evidence type="ECO:0000313" key="2">
    <source>
        <dbReference type="EMBL" id="MCE2596672.1"/>
    </source>
</evidence>
<comment type="catalytic activity">
    <reaction evidence="1">
        <text>adenosine(2030) in 23S rRNA + S-adenosyl-L-methionine = N(6)-methyladenosine(2030) in 23S rRNA + S-adenosyl-L-homocysteine + H(+)</text>
        <dbReference type="Rhea" id="RHEA:43736"/>
        <dbReference type="Rhea" id="RHEA-COMP:10668"/>
        <dbReference type="Rhea" id="RHEA-COMP:10669"/>
        <dbReference type="ChEBI" id="CHEBI:15378"/>
        <dbReference type="ChEBI" id="CHEBI:57856"/>
        <dbReference type="ChEBI" id="CHEBI:59789"/>
        <dbReference type="ChEBI" id="CHEBI:74411"/>
        <dbReference type="ChEBI" id="CHEBI:74449"/>
        <dbReference type="EC" id="2.1.1.266"/>
    </reaction>
</comment>
<feature type="active site" description="Proton acceptor" evidence="1">
    <location>
        <position position="164"/>
    </location>
</feature>
<keyword evidence="1" id="KW-0489">Methyltransferase</keyword>
<comment type="caution">
    <text evidence="2">The sequence shown here is derived from an EMBL/GenBank/DDBJ whole genome shotgun (WGS) entry which is preliminary data.</text>
</comment>
<feature type="binding site" evidence="1">
    <location>
        <position position="164"/>
    </location>
    <ligand>
        <name>S-adenosyl-L-methionine</name>
        <dbReference type="ChEBI" id="CHEBI:59789"/>
    </ligand>
</feature>
<proteinExistence type="inferred from homology"/>
<feature type="binding site" evidence="1">
    <location>
        <position position="100"/>
    </location>
    <ligand>
        <name>S-adenosyl-L-methionine</name>
        <dbReference type="ChEBI" id="CHEBI:59789"/>
    </ligand>
</feature>
<dbReference type="HAMAP" id="MF_00934">
    <property type="entry name" value="23SrRNA_methyltr_J"/>
    <property type="match status" value="1"/>
</dbReference>
<feature type="binding site" evidence="1">
    <location>
        <position position="19"/>
    </location>
    <ligand>
        <name>S-adenosyl-L-methionine</name>
        <dbReference type="ChEBI" id="CHEBI:59789"/>
    </ligand>
</feature>
<comment type="subunit">
    <text evidence="1">Monomer.</text>
</comment>
<comment type="function">
    <text evidence="1">Specifically methylates the adenine in position 2030 of 23S rRNA.</text>
</comment>
<dbReference type="PANTHER" id="PTHR37426">
    <property type="entry name" value="RIBOSOMAL RNA LARGE SUBUNIT METHYLTRANSFERASE J"/>
    <property type="match status" value="1"/>
</dbReference>
<feature type="site" description="Interaction with substrate rRNA" evidence="1">
    <location>
        <position position="4"/>
    </location>
</feature>
<keyword evidence="1" id="KW-0698">rRNA processing</keyword>
<feature type="binding site" evidence="1">
    <location>
        <begin position="143"/>
        <end position="144"/>
    </location>
    <ligand>
        <name>S-adenosyl-L-methionine</name>
        <dbReference type="ChEBI" id="CHEBI:59789"/>
    </ligand>
</feature>
<reference evidence="2 3" key="1">
    <citation type="journal article" date="2022" name="Environ. Microbiol. Rep.">
        <title>Eco-phylogenetic analyses reveal divergent evolution of vitamin B12 metabolism in the marine bacterial family 'Psychromonadaceae'.</title>
        <authorList>
            <person name="Jin X."/>
            <person name="Yang Y."/>
            <person name="Cao H."/>
            <person name="Gao B."/>
            <person name="Zhao Z."/>
        </authorList>
    </citation>
    <scope>NUCLEOTIDE SEQUENCE [LARGE SCALE GENOMIC DNA]</scope>
    <source>
        <strain evidence="2 3">MKS20</strain>
    </source>
</reference>
<keyword evidence="1" id="KW-0949">S-adenosyl-L-methionine</keyword>
<dbReference type="Pfam" id="PF04378">
    <property type="entry name" value="RsmJ"/>
    <property type="match status" value="1"/>
</dbReference>
<accession>A0ABS8WEC9</accession>
<feature type="binding site" evidence="1">
    <location>
        <position position="118"/>
    </location>
    <ligand>
        <name>S-adenosyl-L-methionine</name>
        <dbReference type="ChEBI" id="CHEBI:59789"/>
    </ligand>
</feature>
<dbReference type="EC" id="2.1.1.266" evidence="1"/>
<dbReference type="Proteomes" id="UP001201273">
    <property type="component" value="Unassembled WGS sequence"/>
</dbReference>
<sequence>MLSYRHSYHAGNFADVLKHLVALRIFRHLNAKPKPYLYLDTHSGPGGYALNSEHAQKTQEYLTGIAKLWQQVNLPEPLQDYVDLIKDFNEGGELAHYPGSPSIAKAVLSEHDRLNLFELHTTEIELLKQTFPRERRTAVEHGDGFKGLIAKVPPKERRGFVLIDPPYEIKSDYDKVVSTVIAAHKRFATGVYAIWYPVVERYRIKQMEQGFINSGIRNIQLFELAIKPDTTERGMTSSGMIVINPPWKLKAEMDACLPLLAELLGDNQQGFFRSEQLVPE</sequence>
<keyword evidence="1" id="KW-0694">RNA-binding</keyword>
<comment type="similarity">
    <text evidence="1">Belongs to the RlmJ family.</text>
</comment>